<evidence type="ECO:0000313" key="3">
    <source>
        <dbReference type="Proteomes" id="UP000015105"/>
    </source>
</evidence>
<sequence>MLQCSVIKHKCTSVRVLELYLATQQSYHRVVLFPPNILCFLATILMCTVMSA</sequence>
<name>A0A453H539_AEGTS</name>
<reference evidence="2" key="3">
    <citation type="journal article" date="2017" name="Nature">
        <title>Genome sequence of the progenitor of the wheat D genome Aegilops tauschii.</title>
        <authorList>
            <person name="Luo M.C."/>
            <person name="Gu Y.Q."/>
            <person name="Puiu D."/>
            <person name="Wang H."/>
            <person name="Twardziok S.O."/>
            <person name="Deal K.R."/>
            <person name="Huo N."/>
            <person name="Zhu T."/>
            <person name="Wang L."/>
            <person name="Wang Y."/>
            <person name="McGuire P.E."/>
            <person name="Liu S."/>
            <person name="Long H."/>
            <person name="Ramasamy R.K."/>
            <person name="Rodriguez J.C."/>
            <person name="Van S.L."/>
            <person name="Yuan L."/>
            <person name="Wang Z."/>
            <person name="Xia Z."/>
            <person name="Xiao L."/>
            <person name="Anderson O.D."/>
            <person name="Ouyang S."/>
            <person name="Liang Y."/>
            <person name="Zimin A.V."/>
            <person name="Pertea G."/>
            <person name="Qi P."/>
            <person name="Bennetzen J.L."/>
            <person name="Dai X."/>
            <person name="Dawson M.W."/>
            <person name="Muller H.G."/>
            <person name="Kugler K."/>
            <person name="Rivarola-Duarte L."/>
            <person name="Spannagl M."/>
            <person name="Mayer K.F.X."/>
            <person name="Lu F.H."/>
            <person name="Bevan M.W."/>
            <person name="Leroy P."/>
            <person name="Li P."/>
            <person name="You F.M."/>
            <person name="Sun Q."/>
            <person name="Liu Z."/>
            <person name="Lyons E."/>
            <person name="Wicker T."/>
            <person name="Salzberg S.L."/>
            <person name="Devos K.M."/>
            <person name="Dvorak J."/>
        </authorList>
    </citation>
    <scope>NUCLEOTIDE SEQUENCE [LARGE SCALE GENOMIC DNA]</scope>
    <source>
        <strain evidence="2">cv. AL8/78</strain>
    </source>
</reference>
<reference evidence="3" key="2">
    <citation type="journal article" date="2017" name="Nat. Plants">
        <title>The Aegilops tauschii genome reveals multiple impacts of transposons.</title>
        <authorList>
            <person name="Zhao G."/>
            <person name="Zou C."/>
            <person name="Li K."/>
            <person name="Wang K."/>
            <person name="Li T."/>
            <person name="Gao L."/>
            <person name="Zhang X."/>
            <person name="Wang H."/>
            <person name="Yang Z."/>
            <person name="Liu X."/>
            <person name="Jiang W."/>
            <person name="Mao L."/>
            <person name="Kong X."/>
            <person name="Jiao Y."/>
            <person name="Jia J."/>
        </authorList>
    </citation>
    <scope>NUCLEOTIDE SEQUENCE [LARGE SCALE GENOMIC DNA]</scope>
    <source>
        <strain evidence="3">cv. AL8/78</strain>
    </source>
</reference>
<dbReference type="EnsemblPlants" id="AET4Gv20068100.1">
    <property type="protein sequence ID" value="AET4Gv20068100.1"/>
    <property type="gene ID" value="AET4Gv20068100"/>
</dbReference>
<keyword evidence="1" id="KW-1133">Transmembrane helix</keyword>
<keyword evidence="3" id="KW-1185">Reference proteome</keyword>
<evidence type="ECO:0000256" key="1">
    <source>
        <dbReference type="SAM" id="Phobius"/>
    </source>
</evidence>
<proteinExistence type="predicted"/>
<protein>
    <submittedName>
        <fullName evidence="2">Uncharacterized protein</fullName>
    </submittedName>
</protein>
<reference evidence="2" key="4">
    <citation type="submission" date="2019-03" db="UniProtKB">
        <authorList>
            <consortium name="EnsemblPlants"/>
        </authorList>
    </citation>
    <scope>IDENTIFICATION</scope>
</reference>
<accession>A0A453H539</accession>
<reference evidence="3" key="1">
    <citation type="journal article" date="2014" name="Science">
        <title>Ancient hybridizations among the ancestral genomes of bread wheat.</title>
        <authorList>
            <consortium name="International Wheat Genome Sequencing Consortium,"/>
            <person name="Marcussen T."/>
            <person name="Sandve S.R."/>
            <person name="Heier L."/>
            <person name="Spannagl M."/>
            <person name="Pfeifer M."/>
            <person name="Jakobsen K.S."/>
            <person name="Wulff B.B."/>
            <person name="Steuernagel B."/>
            <person name="Mayer K.F."/>
            <person name="Olsen O.A."/>
        </authorList>
    </citation>
    <scope>NUCLEOTIDE SEQUENCE [LARGE SCALE GENOMIC DNA]</scope>
    <source>
        <strain evidence="3">cv. AL8/78</strain>
    </source>
</reference>
<dbReference type="AlphaFoldDB" id="A0A453H539"/>
<keyword evidence="1" id="KW-0812">Transmembrane</keyword>
<feature type="transmembrane region" description="Helical" evidence="1">
    <location>
        <begin position="30"/>
        <end position="51"/>
    </location>
</feature>
<dbReference type="Proteomes" id="UP000015105">
    <property type="component" value="Chromosome 4D"/>
</dbReference>
<reference evidence="2" key="5">
    <citation type="journal article" date="2021" name="G3 (Bethesda)">
        <title>Aegilops tauschii genome assembly Aet v5.0 features greater sequence contiguity and improved annotation.</title>
        <authorList>
            <person name="Wang L."/>
            <person name="Zhu T."/>
            <person name="Rodriguez J.C."/>
            <person name="Deal K.R."/>
            <person name="Dubcovsky J."/>
            <person name="McGuire P.E."/>
            <person name="Lux T."/>
            <person name="Spannagl M."/>
            <person name="Mayer K.F.X."/>
            <person name="Baldrich P."/>
            <person name="Meyers B.C."/>
            <person name="Huo N."/>
            <person name="Gu Y.Q."/>
            <person name="Zhou H."/>
            <person name="Devos K.M."/>
            <person name="Bennetzen J.L."/>
            <person name="Unver T."/>
            <person name="Budak H."/>
            <person name="Gulick P.J."/>
            <person name="Galiba G."/>
            <person name="Kalapos B."/>
            <person name="Nelson D.R."/>
            <person name="Li P."/>
            <person name="You F.M."/>
            <person name="Luo M.C."/>
            <person name="Dvorak J."/>
        </authorList>
    </citation>
    <scope>NUCLEOTIDE SEQUENCE [LARGE SCALE GENOMIC DNA]</scope>
    <source>
        <strain evidence="2">cv. AL8/78</strain>
    </source>
</reference>
<dbReference type="Gramene" id="AET4Gv20068100.1">
    <property type="protein sequence ID" value="AET4Gv20068100.1"/>
    <property type="gene ID" value="AET4Gv20068100"/>
</dbReference>
<keyword evidence="1" id="KW-0472">Membrane</keyword>
<organism evidence="2 3">
    <name type="scientific">Aegilops tauschii subsp. strangulata</name>
    <name type="common">Goatgrass</name>
    <dbReference type="NCBI Taxonomy" id="200361"/>
    <lineage>
        <taxon>Eukaryota</taxon>
        <taxon>Viridiplantae</taxon>
        <taxon>Streptophyta</taxon>
        <taxon>Embryophyta</taxon>
        <taxon>Tracheophyta</taxon>
        <taxon>Spermatophyta</taxon>
        <taxon>Magnoliopsida</taxon>
        <taxon>Liliopsida</taxon>
        <taxon>Poales</taxon>
        <taxon>Poaceae</taxon>
        <taxon>BOP clade</taxon>
        <taxon>Pooideae</taxon>
        <taxon>Triticodae</taxon>
        <taxon>Triticeae</taxon>
        <taxon>Triticinae</taxon>
        <taxon>Aegilops</taxon>
    </lineage>
</organism>
<evidence type="ECO:0000313" key="2">
    <source>
        <dbReference type="EnsemblPlants" id="AET4Gv20068100.1"/>
    </source>
</evidence>